<protein>
    <submittedName>
        <fullName evidence="1">Uncharacterized protein</fullName>
    </submittedName>
</protein>
<dbReference type="EMBL" id="BT085322">
    <property type="protein sequence ID" value="ACR35675.1"/>
    <property type="molecule type" value="mRNA"/>
</dbReference>
<proteinExistence type="evidence at transcript level"/>
<organism evidence="1">
    <name type="scientific">Zea mays</name>
    <name type="common">Maize</name>
    <dbReference type="NCBI Taxonomy" id="4577"/>
    <lineage>
        <taxon>Eukaryota</taxon>
        <taxon>Viridiplantae</taxon>
        <taxon>Streptophyta</taxon>
        <taxon>Embryophyta</taxon>
        <taxon>Tracheophyta</taxon>
        <taxon>Spermatophyta</taxon>
        <taxon>Magnoliopsida</taxon>
        <taxon>Liliopsida</taxon>
        <taxon>Poales</taxon>
        <taxon>Poaceae</taxon>
        <taxon>PACMAD clade</taxon>
        <taxon>Panicoideae</taxon>
        <taxon>Andropogonodae</taxon>
        <taxon>Andropogoneae</taxon>
        <taxon>Tripsacinae</taxon>
        <taxon>Zea</taxon>
    </lineage>
</organism>
<reference evidence="1" key="1">
    <citation type="journal article" date="2009" name="PLoS Genet.">
        <title>Sequencing, mapping, and analysis of 27,455 maize full-length cDNAs.</title>
        <authorList>
            <person name="Soderlund C."/>
            <person name="Descour A."/>
            <person name="Kudrna D."/>
            <person name="Bomhoff M."/>
            <person name="Boyd L."/>
            <person name="Currie J."/>
            <person name="Angelova A."/>
            <person name="Collura K."/>
            <person name="Wissotski M."/>
            <person name="Ashley E."/>
            <person name="Morrow D."/>
            <person name="Fernandes J."/>
            <person name="Walbot V."/>
            <person name="Yu Y."/>
        </authorList>
    </citation>
    <scope>NUCLEOTIDE SEQUENCE</scope>
    <source>
        <strain evidence="1">B73</strain>
    </source>
</reference>
<accession>C4J3C5</accession>
<evidence type="ECO:0000313" key="1">
    <source>
        <dbReference type="EMBL" id="ACR35675.1"/>
    </source>
</evidence>
<dbReference type="AlphaFoldDB" id="C4J3C5"/>
<name>C4J3C5_MAIZE</name>
<sequence>MIMSLFMCIGTKGMIMKCPDPLGLKCDTITSPRRLVNTFLTSNSTEFK</sequence>
<reference evidence="1" key="2">
    <citation type="submission" date="2012-06" db="EMBL/GenBank/DDBJ databases">
        <authorList>
            <person name="Yu Y."/>
            <person name="Currie J."/>
            <person name="Lomeli R."/>
            <person name="Angelova A."/>
            <person name="Collura K."/>
            <person name="Wissotski M."/>
            <person name="Campos D."/>
            <person name="Kudrna D."/>
            <person name="Golser W."/>
            <person name="Ashely E."/>
            <person name="Descour A."/>
            <person name="Fernandes J."/>
            <person name="Soderlund C."/>
            <person name="Walbot V."/>
        </authorList>
    </citation>
    <scope>NUCLEOTIDE SEQUENCE</scope>
    <source>
        <strain evidence="1">B73</strain>
    </source>
</reference>